<keyword evidence="15" id="KW-0594">Phospholipid biosynthesis</keyword>
<dbReference type="InterPro" id="IPR048254">
    <property type="entry name" value="CDP_ALCOHOL_P_TRANSF_CS"/>
</dbReference>
<evidence type="ECO:0000256" key="14">
    <source>
        <dbReference type="ARBA" id="ARBA00023136"/>
    </source>
</evidence>
<dbReference type="EMBL" id="FOXR01000001">
    <property type="protein sequence ID" value="SFP61708.1"/>
    <property type="molecule type" value="Genomic_DNA"/>
</dbReference>
<accession>A0A1I5RT62</accession>
<evidence type="ECO:0000256" key="4">
    <source>
        <dbReference type="ARBA" id="ARBA00005189"/>
    </source>
</evidence>
<comment type="function">
    <text evidence="1">This protein catalyzes the committed step to the synthesis of the acidic phospholipids.</text>
</comment>
<feature type="transmembrane region" description="Helical" evidence="20">
    <location>
        <begin position="7"/>
        <end position="24"/>
    </location>
</feature>
<dbReference type="GO" id="GO:0006655">
    <property type="term" value="P:phosphatidylglycerol biosynthetic process"/>
    <property type="evidence" value="ECO:0007669"/>
    <property type="project" value="UniProtKB-UniPathway"/>
</dbReference>
<comment type="similarity">
    <text evidence="5 19">Belongs to the CDP-alcohol phosphatidyltransferase class-I family.</text>
</comment>
<comment type="pathway">
    <text evidence="4">Lipid metabolism.</text>
</comment>
<dbReference type="InterPro" id="IPR050324">
    <property type="entry name" value="CDP-alcohol_PTase-I"/>
</dbReference>
<comment type="subcellular location">
    <subcellularLocation>
        <location evidence="2">Cell membrane</location>
        <topology evidence="2">Multi-pass membrane protein</topology>
    </subcellularLocation>
</comment>
<evidence type="ECO:0000256" key="18">
    <source>
        <dbReference type="NCBIfam" id="TIGR00560"/>
    </source>
</evidence>
<evidence type="ECO:0000256" key="9">
    <source>
        <dbReference type="ARBA" id="ARBA00022516"/>
    </source>
</evidence>
<sequence length="178" mass="19599">MNLANKITIVRIMLVPIFMALLLSDFPYSNFIAALIFIVAASTDTVDGYIARKRNEVTNFGKFIDPLADKILVTAALVILVEMGKISSVVAIIIITREFIITGFRVLAASEGIVIAASWWGKAKTITQIIAIVAIMLDNVPFKWIGFPFDRIALALAVVITIVSGIDYIYKNIHILNE</sequence>
<feature type="transmembrane region" description="Helical" evidence="20">
    <location>
        <begin position="71"/>
        <end position="94"/>
    </location>
</feature>
<dbReference type="PROSITE" id="PS00379">
    <property type="entry name" value="CDP_ALCOHOL_P_TRANSF"/>
    <property type="match status" value="1"/>
</dbReference>
<dbReference type="InterPro" id="IPR004570">
    <property type="entry name" value="Phosphatidylglycerol_P_synth"/>
</dbReference>
<evidence type="ECO:0000256" key="17">
    <source>
        <dbReference type="ARBA" id="ARBA00048586"/>
    </source>
</evidence>
<dbReference type="GO" id="GO:0005886">
    <property type="term" value="C:plasma membrane"/>
    <property type="evidence" value="ECO:0007669"/>
    <property type="project" value="UniProtKB-SubCell"/>
</dbReference>
<dbReference type="Proteomes" id="UP000198577">
    <property type="component" value="Unassembled WGS sequence"/>
</dbReference>
<dbReference type="FunFam" id="1.20.120.1760:FF:000004">
    <property type="entry name" value="CDP-diacylglycerol--glycerol-3-phosphate 3-phosphatidyltransferase"/>
    <property type="match status" value="1"/>
</dbReference>
<dbReference type="PANTHER" id="PTHR14269">
    <property type="entry name" value="CDP-DIACYLGLYCEROL--GLYCEROL-3-PHOSPHATE 3-PHOSPHATIDYLTRANSFERASE-RELATED"/>
    <property type="match status" value="1"/>
</dbReference>
<evidence type="ECO:0000256" key="3">
    <source>
        <dbReference type="ARBA" id="ARBA00005042"/>
    </source>
</evidence>
<evidence type="ECO:0000256" key="16">
    <source>
        <dbReference type="ARBA" id="ARBA00023264"/>
    </source>
</evidence>
<dbReference type="RefSeq" id="WP_025746661.1">
    <property type="nucleotide sequence ID" value="NZ_FOXR01000001.1"/>
</dbReference>
<feature type="transmembrane region" description="Helical" evidence="20">
    <location>
        <begin position="30"/>
        <end position="50"/>
    </location>
</feature>
<dbReference type="OrthoDB" id="9796672at2"/>
<dbReference type="PIRSF" id="PIRSF000847">
    <property type="entry name" value="Phos_ph_gly_syn"/>
    <property type="match status" value="1"/>
</dbReference>
<comment type="catalytic activity">
    <reaction evidence="17">
        <text>a CDP-1,2-diacyl-sn-glycerol + sn-glycerol 3-phosphate = a 1,2-diacyl-sn-glycero-3-phospho-(1'-sn-glycero-3'-phosphate) + CMP + H(+)</text>
        <dbReference type="Rhea" id="RHEA:12593"/>
        <dbReference type="ChEBI" id="CHEBI:15378"/>
        <dbReference type="ChEBI" id="CHEBI:57597"/>
        <dbReference type="ChEBI" id="CHEBI:58332"/>
        <dbReference type="ChEBI" id="CHEBI:60110"/>
        <dbReference type="ChEBI" id="CHEBI:60377"/>
        <dbReference type="EC" id="2.7.8.5"/>
    </reaction>
</comment>
<dbReference type="InterPro" id="IPR043130">
    <property type="entry name" value="CDP-OH_PTrfase_TM_dom"/>
</dbReference>
<dbReference type="NCBIfam" id="TIGR00560">
    <property type="entry name" value="pgsA"/>
    <property type="match status" value="1"/>
</dbReference>
<evidence type="ECO:0000256" key="2">
    <source>
        <dbReference type="ARBA" id="ARBA00004651"/>
    </source>
</evidence>
<feature type="transmembrane region" description="Helical" evidence="20">
    <location>
        <begin position="152"/>
        <end position="170"/>
    </location>
</feature>
<evidence type="ECO:0000256" key="7">
    <source>
        <dbReference type="ARBA" id="ARBA00014944"/>
    </source>
</evidence>
<dbReference type="Gene3D" id="1.20.120.1760">
    <property type="match status" value="1"/>
</dbReference>
<evidence type="ECO:0000256" key="5">
    <source>
        <dbReference type="ARBA" id="ARBA00010441"/>
    </source>
</evidence>
<evidence type="ECO:0000313" key="22">
    <source>
        <dbReference type="Proteomes" id="UP000198577"/>
    </source>
</evidence>
<evidence type="ECO:0000313" key="21">
    <source>
        <dbReference type="EMBL" id="SFP61708.1"/>
    </source>
</evidence>
<dbReference type="InterPro" id="IPR000462">
    <property type="entry name" value="CDP-OH_P_trans"/>
</dbReference>
<dbReference type="PANTHER" id="PTHR14269:SF62">
    <property type="entry name" value="CDP-DIACYLGLYCEROL--GLYCEROL-3-PHOSPHATE 3-PHOSPHATIDYLTRANSFERASE 1, CHLOROPLASTIC"/>
    <property type="match status" value="1"/>
</dbReference>
<evidence type="ECO:0000256" key="12">
    <source>
        <dbReference type="ARBA" id="ARBA00022989"/>
    </source>
</evidence>
<reference evidence="21 22" key="1">
    <citation type="submission" date="2016-10" db="EMBL/GenBank/DDBJ databases">
        <authorList>
            <person name="de Groot N.N."/>
        </authorList>
    </citation>
    <scope>NUCLEOTIDE SEQUENCE [LARGE SCALE GENOMIC DNA]</scope>
    <source>
        <strain evidence="21 22">DSM 20678</strain>
    </source>
</reference>
<dbReference type="Pfam" id="PF01066">
    <property type="entry name" value="CDP-OH_P_transf"/>
    <property type="match status" value="1"/>
</dbReference>
<evidence type="ECO:0000256" key="20">
    <source>
        <dbReference type="SAM" id="Phobius"/>
    </source>
</evidence>
<keyword evidence="13" id="KW-0443">Lipid metabolism</keyword>
<keyword evidence="22" id="KW-1185">Reference proteome</keyword>
<protein>
    <recommendedName>
        <fullName evidence="7 18">CDP-diacylglycerol--glycerol-3-phosphate 3-phosphatidyltransferase</fullName>
        <ecNumber evidence="6 18">2.7.8.5</ecNumber>
    </recommendedName>
</protein>
<evidence type="ECO:0000256" key="6">
    <source>
        <dbReference type="ARBA" id="ARBA00013170"/>
    </source>
</evidence>
<keyword evidence="12 20" id="KW-1133">Transmembrane helix</keyword>
<evidence type="ECO:0000256" key="8">
    <source>
        <dbReference type="ARBA" id="ARBA00022475"/>
    </source>
</evidence>
<dbReference type="UniPathway" id="UPA00084">
    <property type="reaction ID" value="UER00503"/>
</dbReference>
<evidence type="ECO:0000256" key="1">
    <source>
        <dbReference type="ARBA" id="ARBA00003973"/>
    </source>
</evidence>
<gene>
    <name evidence="21" type="ORF">SAMN05444406_101109</name>
</gene>
<proteinExistence type="inferred from homology"/>
<dbReference type="EC" id="2.7.8.5" evidence="6 18"/>
<keyword evidence="16" id="KW-1208">Phospholipid metabolism</keyword>
<evidence type="ECO:0000256" key="11">
    <source>
        <dbReference type="ARBA" id="ARBA00022692"/>
    </source>
</evidence>
<keyword evidence="11 20" id="KW-0812">Transmembrane</keyword>
<evidence type="ECO:0000256" key="19">
    <source>
        <dbReference type="RuleBase" id="RU003750"/>
    </source>
</evidence>
<dbReference type="AlphaFoldDB" id="A0A1I5RT62"/>
<keyword evidence="8" id="KW-1003">Cell membrane</keyword>
<feature type="transmembrane region" description="Helical" evidence="20">
    <location>
        <begin position="100"/>
        <end position="119"/>
    </location>
</feature>
<keyword evidence="10 19" id="KW-0808">Transferase</keyword>
<keyword evidence="14 20" id="KW-0472">Membrane</keyword>
<dbReference type="GO" id="GO:0008444">
    <property type="term" value="F:CDP-diacylglycerol-glycerol-3-phosphate 3-phosphatidyltransferase activity"/>
    <property type="evidence" value="ECO:0007669"/>
    <property type="project" value="UniProtKB-UniRule"/>
</dbReference>
<keyword evidence="9" id="KW-0444">Lipid biosynthesis</keyword>
<dbReference type="STRING" id="937334.SAMN05444406_101109"/>
<evidence type="ECO:0000256" key="13">
    <source>
        <dbReference type="ARBA" id="ARBA00023098"/>
    </source>
</evidence>
<evidence type="ECO:0000256" key="15">
    <source>
        <dbReference type="ARBA" id="ARBA00023209"/>
    </source>
</evidence>
<evidence type="ECO:0000256" key="10">
    <source>
        <dbReference type="ARBA" id="ARBA00022679"/>
    </source>
</evidence>
<organism evidence="21 22">
    <name type="scientific">Caldicoprobacter faecalis</name>
    <dbReference type="NCBI Taxonomy" id="937334"/>
    <lineage>
        <taxon>Bacteria</taxon>
        <taxon>Bacillati</taxon>
        <taxon>Bacillota</taxon>
        <taxon>Clostridia</taxon>
        <taxon>Caldicoprobacterales</taxon>
        <taxon>Caldicoprobacteraceae</taxon>
        <taxon>Caldicoprobacter</taxon>
    </lineage>
</organism>
<name>A0A1I5RT62_9FIRM</name>
<comment type="pathway">
    <text evidence="3">Phospholipid metabolism; phosphatidylglycerol biosynthesis; phosphatidylglycerol from CDP-diacylglycerol: step 1/2.</text>
</comment>